<dbReference type="PANTHER" id="PTHR34737">
    <property type="entry name" value="EF-HAND DOMAIN-CONTAINING PROTEIN"/>
    <property type="match status" value="1"/>
</dbReference>
<dbReference type="AlphaFoldDB" id="A0A6A3NZG4"/>
<sequence>MATTLALGLCALSLAFLSSDARPSFVARIPNGNGVSGVHALGHVNPSGGGATNAFGSAFEAAGHQWTAGLCQEDSDGDGATNGEELGDPCCSWTPSAGSSSTLSPTHPGVPNSFTAAQLAAMTCGGEADLASTASNGATPSTSSSSSDLLASDSQTAASSGFGSSSGSFGDVVAPDAQPRFSPGPKLDDTTQTPATSAAGQLESFVAGLCLSIALMLAYM</sequence>
<dbReference type="InterPro" id="IPR055313">
    <property type="entry name" value="Temptin-like"/>
</dbReference>
<feature type="region of interest" description="Disordered" evidence="1">
    <location>
        <begin position="132"/>
        <end position="194"/>
    </location>
</feature>
<evidence type="ECO:0000256" key="1">
    <source>
        <dbReference type="SAM" id="MobiDB-lite"/>
    </source>
</evidence>
<keyword evidence="2" id="KW-0732">Signal</keyword>
<keyword evidence="8" id="KW-1185">Reference proteome</keyword>
<evidence type="ECO:0000313" key="5">
    <source>
        <dbReference type="EMBL" id="KAE9050680.1"/>
    </source>
</evidence>
<dbReference type="EMBL" id="QXFT01000067">
    <property type="protein sequence ID" value="KAE9356681.1"/>
    <property type="molecule type" value="Genomic_DNA"/>
</dbReference>
<dbReference type="Proteomes" id="UP000435112">
    <property type="component" value="Unassembled WGS sequence"/>
</dbReference>
<feature type="domain" description="Temptin Cys/Cys disulfide" evidence="3">
    <location>
        <begin position="21"/>
        <end position="110"/>
    </location>
</feature>
<accession>A0A6A3NZG4</accession>
<feature type="region of interest" description="Disordered" evidence="1">
    <location>
        <begin position="72"/>
        <end position="110"/>
    </location>
</feature>
<evidence type="ECO:0000313" key="8">
    <source>
        <dbReference type="Proteomes" id="UP000434957"/>
    </source>
</evidence>
<evidence type="ECO:0000256" key="2">
    <source>
        <dbReference type="SAM" id="SignalP"/>
    </source>
</evidence>
<feature type="compositionally biased region" description="Low complexity" evidence="1">
    <location>
        <begin position="132"/>
        <end position="170"/>
    </location>
</feature>
<feature type="signal peptide" evidence="2">
    <location>
        <begin position="1"/>
        <end position="21"/>
    </location>
</feature>
<dbReference type="Proteomes" id="UP000429607">
    <property type="component" value="Unassembled WGS sequence"/>
</dbReference>
<feature type="compositionally biased region" description="Polar residues" evidence="1">
    <location>
        <begin position="93"/>
        <end position="105"/>
    </location>
</feature>
<organism evidence="4 9">
    <name type="scientific">Phytophthora rubi</name>
    <dbReference type="NCBI Taxonomy" id="129364"/>
    <lineage>
        <taxon>Eukaryota</taxon>
        <taxon>Sar</taxon>
        <taxon>Stramenopiles</taxon>
        <taxon>Oomycota</taxon>
        <taxon>Peronosporomycetes</taxon>
        <taxon>Peronosporales</taxon>
        <taxon>Peronosporaceae</taxon>
        <taxon>Phytophthora</taxon>
    </lineage>
</organism>
<evidence type="ECO:0000313" key="9">
    <source>
        <dbReference type="Proteomes" id="UP000435112"/>
    </source>
</evidence>
<dbReference type="PANTHER" id="PTHR34737:SF2">
    <property type="entry name" value="EF-HAND DOMAIN-CONTAINING PROTEIN"/>
    <property type="match status" value="1"/>
</dbReference>
<dbReference type="EMBL" id="QXFV01000071">
    <property type="protein sequence ID" value="KAE9050680.1"/>
    <property type="molecule type" value="Genomic_DNA"/>
</dbReference>
<gene>
    <name evidence="5" type="ORF">PR001_g2154</name>
    <name evidence="4" type="ORF">PR002_g2021</name>
    <name evidence="6" type="ORF">PR003_g2188</name>
</gene>
<dbReference type="Proteomes" id="UP000434957">
    <property type="component" value="Unassembled WGS sequence"/>
</dbReference>
<evidence type="ECO:0000313" key="7">
    <source>
        <dbReference type="Proteomes" id="UP000429607"/>
    </source>
</evidence>
<comment type="caution">
    <text evidence="4">The sequence shown here is derived from an EMBL/GenBank/DDBJ whole genome shotgun (WGS) entry which is preliminary data.</text>
</comment>
<proteinExistence type="predicted"/>
<dbReference type="Pfam" id="PF24784">
    <property type="entry name" value="Temptin_C"/>
    <property type="match status" value="1"/>
</dbReference>
<dbReference type="InterPro" id="IPR057626">
    <property type="entry name" value="S-S_Temptin"/>
</dbReference>
<name>A0A6A3NZG4_9STRA</name>
<reference evidence="7 9" key="1">
    <citation type="submission" date="2018-09" db="EMBL/GenBank/DDBJ databases">
        <title>Genomic investigation of the strawberry pathogen Phytophthora fragariae indicates pathogenicity is determined by transcriptional variation in three key races.</title>
        <authorList>
            <person name="Adams T.M."/>
            <person name="Armitage A.D."/>
            <person name="Sobczyk M.K."/>
            <person name="Bates H.J."/>
            <person name="Dunwell J.M."/>
            <person name="Nellist C.F."/>
            <person name="Harrison R.J."/>
        </authorList>
    </citation>
    <scope>NUCLEOTIDE SEQUENCE [LARGE SCALE GENOMIC DNA]</scope>
    <source>
        <strain evidence="5 7">SCRP249</strain>
        <strain evidence="4 9">SCRP324</strain>
        <strain evidence="6 8">SCRP333</strain>
    </source>
</reference>
<dbReference type="OrthoDB" id="129121at2759"/>
<evidence type="ECO:0000259" key="3">
    <source>
        <dbReference type="Pfam" id="PF24784"/>
    </source>
</evidence>
<dbReference type="EMBL" id="QXFU01000064">
    <property type="protein sequence ID" value="KAE9045821.1"/>
    <property type="molecule type" value="Genomic_DNA"/>
</dbReference>
<feature type="chain" id="PRO_5036165464" description="Temptin Cys/Cys disulfide domain-containing protein" evidence="2">
    <location>
        <begin position="22"/>
        <end position="220"/>
    </location>
</feature>
<protein>
    <recommendedName>
        <fullName evidence="3">Temptin Cys/Cys disulfide domain-containing protein</fullName>
    </recommendedName>
</protein>
<evidence type="ECO:0000313" key="6">
    <source>
        <dbReference type="EMBL" id="KAE9356681.1"/>
    </source>
</evidence>
<evidence type="ECO:0000313" key="4">
    <source>
        <dbReference type="EMBL" id="KAE9045821.1"/>
    </source>
</evidence>